<dbReference type="AlphaFoldDB" id="A0A1I5DG56"/>
<sequence>MPSLRFLGAAGDRDRIAISGCGQILRERHLHRGKREVLRSYPAGQRAYSARRRTLCPAQGPFKTQGLDAPLYAEGRRDSAESSNMTARPDIVAVAHANIDTFRQPVVYMHEVCQIGCSEGFAPHIRIQIEPTDGHITITPSGITTTTITHESDGISVTPVLAVDVERAGEATRYGQFFWRPNKLPRTQQTTEQGRIR</sequence>
<name>A0A1I5DG56_9RHOB</name>
<dbReference type="STRING" id="1005928.SAMN04487859_112111"/>
<keyword evidence="2" id="KW-1185">Reference proteome</keyword>
<reference evidence="2" key="1">
    <citation type="submission" date="2016-10" db="EMBL/GenBank/DDBJ databases">
        <authorList>
            <person name="Varghese N."/>
            <person name="Submissions S."/>
        </authorList>
    </citation>
    <scope>NUCLEOTIDE SEQUENCE [LARGE SCALE GENOMIC DNA]</scope>
    <source>
        <strain evidence="2">DSM 28463</strain>
    </source>
</reference>
<proteinExistence type="predicted"/>
<protein>
    <submittedName>
        <fullName evidence="1">Uncharacterized protein</fullName>
    </submittedName>
</protein>
<dbReference type="EMBL" id="FOVP01000012">
    <property type="protein sequence ID" value="SFN98170.1"/>
    <property type="molecule type" value="Genomic_DNA"/>
</dbReference>
<organism evidence="1 2">
    <name type="scientific">Roseovarius lutimaris</name>
    <dbReference type="NCBI Taxonomy" id="1005928"/>
    <lineage>
        <taxon>Bacteria</taxon>
        <taxon>Pseudomonadati</taxon>
        <taxon>Pseudomonadota</taxon>
        <taxon>Alphaproteobacteria</taxon>
        <taxon>Rhodobacterales</taxon>
        <taxon>Roseobacteraceae</taxon>
        <taxon>Roseovarius</taxon>
    </lineage>
</organism>
<evidence type="ECO:0000313" key="1">
    <source>
        <dbReference type="EMBL" id="SFN98170.1"/>
    </source>
</evidence>
<dbReference type="Proteomes" id="UP000198599">
    <property type="component" value="Unassembled WGS sequence"/>
</dbReference>
<gene>
    <name evidence="1" type="ORF">SAMN04487859_112111</name>
</gene>
<evidence type="ECO:0000313" key="2">
    <source>
        <dbReference type="Proteomes" id="UP000198599"/>
    </source>
</evidence>
<accession>A0A1I5DG56</accession>